<keyword evidence="6" id="KW-1185">Reference proteome</keyword>
<dbReference type="Pfam" id="PF25989">
    <property type="entry name" value="YknX_C"/>
    <property type="match status" value="1"/>
</dbReference>
<dbReference type="NCBIfam" id="TIGR01730">
    <property type="entry name" value="RND_mfp"/>
    <property type="match status" value="1"/>
</dbReference>
<evidence type="ECO:0000256" key="2">
    <source>
        <dbReference type="SAM" id="SignalP"/>
    </source>
</evidence>
<evidence type="ECO:0000256" key="1">
    <source>
        <dbReference type="ARBA" id="ARBA00009477"/>
    </source>
</evidence>
<dbReference type="InterPro" id="IPR006143">
    <property type="entry name" value="RND_pump_MFP"/>
</dbReference>
<dbReference type="Proteomes" id="UP001275315">
    <property type="component" value="Unassembled WGS sequence"/>
</dbReference>
<comment type="caution">
    <text evidence="5">The sequence shown here is derived from an EMBL/GenBank/DDBJ whole genome shotgun (WGS) entry which is preliminary data.</text>
</comment>
<dbReference type="EMBL" id="JAWDIQ010000002">
    <property type="protein sequence ID" value="MDY0409460.1"/>
    <property type="molecule type" value="Genomic_DNA"/>
</dbReference>
<evidence type="ECO:0000313" key="5">
    <source>
        <dbReference type="EMBL" id="MDY0409460.1"/>
    </source>
</evidence>
<dbReference type="PROSITE" id="PS51257">
    <property type="entry name" value="PROKAR_LIPOPROTEIN"/>
    <property type="match status" value="1"/>
</dbReference>
<dbReference type="InterPro" id="IPR011053">
    <property type="entry name" value="Single_hybrid_motif"/>
</dbReference>
<protein>
    <submittedName>
        <fullName evidence="5">Efflux RND transporter periplasmic adaptor subunit</fullName>
    </submittedName>
</protein>
<evidence type="ECO:0000259" key="3">
    <source>
        <dbReference type="Pfam" id="PF25984"/>
    </source>
</evidence>
<name>A0ABU5CT90_9BACI</name>
<gene>
    <name evidence="5" type="ORF">RWD45_13830</name>
</gene>
<evidence type="ECO:0000313" key="6">
    <source>
        <dbReference type="Proteomes" id="UP001275315"/>
    </source>
</evidence>
<organism evidence="5 6">
    <name type="scientific">Paracerasibacillus soli</name>
    <dbReference type="NCBI Taxonomy" id="480284"/>
    <lineage>
        <taxon>Bacteria</taxon>
        <taxon>Bacillati</taxon>
        <taxon>Bacillota</taxon>
        <taxon>Bacilli</taxon>
        <taxon>Bacillales</taxon>
        <taxon>Bacillaceae</taxon>
        <taxon>Paracerasibacillus</taxon>
    </lineage>
</organism>
<dbReference type="Gene3D" id="2.40.420.20">
    <property type="match status" value="1"/>
</dbReference>
<dbReference type="SUPFAM" id="SSF51230">
    <property type="entry name" value="Single hybrid motif"/>
    <property type="match status" value="1"/>
</dbReference>
<proteinExistence type="inferred from homology"/>
<feature type="domain" description="YknX-like barrel-sandwich hybrid" evidence="3">
    <location>
        <begin position="69"/>
        <end position="129"/>
    </location>
</feature>
<keyword evidence="2" id="KW-0732">Signal</keyword>
<dbReference type="InterPro" id="IPR058637">
    <property type="entry name" value="YknX-like_C"/>
</dbReference>
<feature type="signal peptide" evidence="2">
    <location>
        <begin position="1"/>
        <end position="20"/>
    </location>
</feature>
<dbReference type="Gene3D" id="2.40.30.170">
    <property type="match status" value="1"/>
</dbReference>
<dbReference type="RefSeq" id="WP_320380253.1">
    <property type="nucleotide sequence ID" value="NZ_JAWDIQ010000002.1"/>
</dbReference>
<dbReference type="InterPro" id="IPR058639">
    <property type="entry name" value="BSH_YknX-like"/>
</dbReference>
<reference evidence="5 6" key="1">
    <citation type="submission" date="2023-10" db="EMBL/GenBank/DDBJ databases">
        <title>Virgibacillus soli CC-YMP-6 genome.</title>
        <authorList>
            <person name="Miliotis G."/>
            <person name="Sengupta P."/>
            <person name="Hameed A."/>
            <person name="Chuvochina M."/>
            <person name="Mcdonagh F."/>
            <person name="Simpson A.C."/>
            <person name="Singh N.K."/>
            <person name="Rekha P.D."/>
            <person name="Raman K."/>
            <person name="Hugenholtz P."/>
            <person name="Venkateswaran K."/>
        </authorList>
    </citation>
    <scope>NUCLEOTIDE SEQUENCE [LARGE SCALE GENOMIC DNA]</scope>
    <source>
        <strain evidence="5 6">CC-YMP-6</strain>
    </source>
</reference>
<accession>A0ABU5CT90</accession>
<evidence type="ECO:0000259" key="4">
    <source>
        <dbReference type="Pfam" id="PF25989"/>
    </source>
</evidence>
<dbReference type="PANTHER" id="PTHR30469">
    <property type="entry name" value="MULTIDRUG RESISTANCE PROTEIN MDTA"/>
    <property type="match status" value="1"/>
</dbReference>
<feature type="domain" description="YknX-like C-terminal permuted SH3-like" evidence="4">
    <location>
        <begin position="213"/>
        <end position="280"/>
    </location>
</feature>
<dbReference type="Gene3D" id="2.40.50.100">
    <property type="match status" value="1"/>
</dbReference>
<feature type="chain" id="PRO_5045688842" evidence="2">
    <location>
        <begin position="21"/>
        <end position="286"/>
    </location>
</feature>
<sequence length="286" mass="31284">MKRILLLMMILLVTFLAACSDDDQTSNVAKERVTAVETMKATKGDLKVAQSTFGRTEASRTTPIMLQTPGEVADVQVKEGDHVKKDDTLFTLKTPAGNQTIKATKDGEIISLKAKEADMVSNEEPAIIIADTDTMQINFAVTGKMRQHFKVDRKFTTYYEDEKYEATITSVGHMPNDQGLYPIEATVKNDKGHLLTGSLVEIDIPVKKVSDAIIVPTAAIVEEDDEAFVYVVNDGTVEKVNVTIKETQSDQTAIEGKVKKGDQVVVTGQLTLSDKSKVNVVKESGE</sequence>
<comment type="similarity">
    <text evidence="1">Belongs to the membrane fusion protein (MFP) (TC 8.A.1) family.</text>
</comment>
<dbReference type="Pfam" id="PF25984">
    <property type="entry name" value="BSH_YknX"/>
    <property type="match status" value="1"/>
</dbReference>